<gene>
    <name evidence="1" type="ORF">TRIP_E190314</name>
</gene>
<name>A0A652ZUF6_9SPIR</name>
<accession>A0A652ZUF6</accession>
<reference evidence="1" key="1">
    <citation type="submission" date="2018-07" db="EMBL/GenBank/DDBJ databases">
        <authorList>
            <consortium name="Genoscope - CEA"/>
            <person name="William W."/>
        </authorList>
    </citation>
    <scope>NUCLEOTIDE SEQUENCE</scope>
    <source>
        <strain evidence="1">IK1</strain>
    </source>
</reference>
<sequence length="89" mass="10024">MREFEANDLGRLEDYAALHGTALKAAYTEYLNCGGYPEPALASEIAIYVVFLVDKRPKSQAPWNAEYNNQISLTNESSWPILGLYRLNP</sequence>
<protein>
    <submittedName>
        <fullName evidence="1">Uncharacterized protein</fullName>
    </submittedName>
</protein>
<organism evidence="1">
    <name type="scientific">uncultured Spirochaetota bacterium</name>
    <dbReference type="NCBI Taxonomy" id="460511"/>
    <lineage>
        <taxon>Bacteria</taxon>
        <taxon>Pseudomonadati</taxon>
        <taxon>Spirochaetota</taxon>
        <taxon>environmental samples</taxon>
    </lineage>
</organism>
<evidence type="ECO:0000313" key="1">
    <source>
        <dbReference type="EMBL" id="VBB39396.1"/>
    </source>
</evidence>
<dbReference type="AlphaFoldDB" id="A0A652ZUF6"/>
<proteinExistence type="predicted"/>
<dbReference type="EMBL" id="UPXP01000011">
    <property type="protein sequence ID" value="VBB39396.1"/>
    <property type="molecule type" value="Genomic_DNA"/>
</dbReference>